<sequence>MPSTFDPLTTQQLERNLYFTGKAMAARDFAADPDYSLRVHRAHNRLCHGWGILDGLVVSAVSSTCVRVGPGVGLDRHGREVVRGKQPDVDVSLCSLPALLCIRYHEETTEPVPPVSIASADAPKSEYNRVRESAEPVWVTDRTRWQKIITNDWYDDQGNEDRDLIPLAVVRNVGDGQPCTVEPVRQTLFPPGRLTRISSVNWPHNGVSQLRDLVVRFERPLHATAHGVSPNTFLVQTATGPFADRKRLPCPDGRSPELDTARKVITYPVPAVPVGHWVYVSLLCDFLTDENGLPVDGSHLGGQLPSGNGVPGGVFDSWFQIGAAVTS</sequence>
<organism evidence="1 2">
    <name type="scientific">Saccharopolyspora spinosa</name>
    <dbReference type="NCBI Taxonomy" id="60894"/>
    <lineage>
        <taxon>Bacteria</taxon>
        <taxon>Bacillati</taxon>
        <taxon>Actinomycetota</taxon>
        <taxon>Actinomycetes</taxon>
        <taxon>Pseudonocardiales</taxon>
        <taxon>Pseudonocardiaceae</taxon>
        <taxon>Saccharopolyspora</taxon>
    </lineage>
</organism>
<evidence type="ECO:0000313" key="1">
    <source>
        <dbReference type="EMBL" id="PKW16330.1"/>
    </source>
</evidence>
<dbReference type="RefSeq" id="WP_010314553.1">
    <property type="nucleotide sequence ID" value="NZ_CP061007.1"/>
</dbReference>
<evidence type="ECO:0000313" key="2">
    <source>
        <dbReference type="Proteomes" id="UP000233786"/>
    </source>
</evidence>
<gene>
    <name evidence="1" type="ORF">A8926_4151</name>
</gene>
<dbReference type="EMBL" id="PJNB01000001">
    <property type="protein sequence ID" value="PKW16330.1"/>
    <property type="molecule type" value="Genomic_DNA"/>
</dbReference>
<proteinExistence type="predicted"/>
<protein>
    <submittedName>
        <fullName evidence="1">Uncharacterized protein</fullName>
    </submittedName>
</protein>
<accession>A0A2N3Y0A6</accession>
<name>A0A2N3Y0A6_SACSN</name>
<dbReference type="Proteomes" id="UP000233786">
    <property type="component" value="Unassembled WGS sequence"/>
</dbReference>
<reference evidence="1" key="1">
    <citation type="submission" date="2017-12" db="EMBL/GenBank/DDBJ databases">
        <title>Sequencing the genomes of 1000 Actinobacteria strains.</title>
        <authorList>
            <person name="Klenk H.-P."/>
        </authorList>
    </citation>
    <scope>NUCLEOTIDE SEQUENCE [LARGE SCALE GENOMIC DNA]</scope>
    <source>
        <strain evidence="1">DSM 44228</strain>
    </source>
</reference>
<comment type="caution">
    <text evidence="1">The sequence shown here is derived from an EMBL/GenBank/DDBJ whole genome shotgun (WGS) entry which is preliminary data.</text>
</comment>
<dbReference type="AlphaFoldDB" id="A0A2N3Y0A6"/>
<dbReference type="STRING" id="994479.GCA_000194155_07101"/>
<keyword evidence="2" id="KW-1185">Reference proteome</keyword>